<proteinExistence type="predicted"/>
<keyword evidence="2" id="KW-0472">Membrane</keyword>
<evidence type="ECO:0000313" key="4">
    <source>
        <dbReference type="EMBL" id="RZU52619.1"/>
    </source>
</evidence>
<protein>
    <submittedName>
        <fullName evidence="4">Uncharacterized protein DUF4352</fullName>
    </submittedName>
</protein>
<dbReference type="EMBL" id="SHKY01000001">
    <property type="protein sequence ID" value="RZU52619.1"/>
    <property type="molecule type" value="Genomic_DNA"/>
</dbReference>
<feature type="transmembrane region" description="Helical" evidence="2">
    <location>
        <begin position="63"/>
        <end position="84"/>
    </location>
</feature>
<dbReference type="Proteomes" id="UP000292564">
    <property type="component" value="Unassembled WGS sequence"/>
</dbReference>
<keyword evidence="2" id="KW-0812">Transmembrane</keyword>
<name>A0A4Q7ZQH7_9ACTN</name>
<dbReference type="AlphaFoldDB" id="A0A4Q7ZQH7"/>
<comment type="caution">
    <text evidence="4">The sequence shown here is derived from an EMBL/GenBank/DDBJ whole genome shotgun (WGS) entry which is preliminary data.</text>
</comment>
<dbReference type="InterPro" id="IPR029051">
    <property type="entry name" value="DUF4352"/>
</dbReference>
<reference evidence="4 5" key="1">
    <citation type="submission" date="2019-02" db="EMBL/GenBank/DDBJ databases">
        <title>Sequencing the genomes of 1000 actinobacteria strains.</title>
        <authorList>
            <person name="Klenk H.-P."/>
        </authorList>
    </citation>
    <scope>NUCLEOTIDE SEQUENCE [LARGE SCALE GENOMIC DNA]</scope>
    <source>
        <strain evidence="4 5">DSM 45162</strain>
    </source>
</reference>
<keyword evidence="5" id="KW-1185">Reference proteome</keyword>
<evidence type="ECO:0000256" key="2">
    <source>
        <dbReference type="SAM" id="Phobius"/>
    </source>
</evidence>
<organism evidence="4 5">
    <name type="scientific">Krasilnikovia cinnamomea</name>
    <dbReference type="NCBI Taxonomy" id="349313"/>
    <lineage>
        <taxon>Bacteria</taxon>
        <taxon>Bacillati</taxon>
        <taxon>Actinomycetota</taxon>
        <taxon>Actinomycetes</taxon>
        <taxon>Micromonosporales</taxon>
        <taxon>Micromonosporaceae</taxon>
        <taxon>Krasilnikovia</taxon>
    </lineage>
</organism>
<accession>A0A4Q7ZQH7</accession>
<evidence type="ECO:0000313" key="5">
    <source>
        <dbReference type="Proteomes" id="UP000292564"/>
    </source>
</evidence>
<feature type="domain" description="DUF4352" evidence="3">
    <location>
        <begin position="139"/>
        <end position="233"/>
    </location>
</feature>
<evidence type="ECO:0000256" key="1">
    <source>
        <dbReference type="ARBA" id="ARBA00022729"/>
    </source>
</evidence>
<dbReference type="Gene3D" id="2.60.40.1240">
    <property type="match status" value="1"/>
</dbReference>
<gene>
    <name evidence="4" type="ORF">EV385_4493</name>
</gene>
<dbReference type="Pfam" id="PF11611">
    <property type="entry name" value="DUF4352"/>
    <property type="match status" value="1"/>
</dbReference>
<sequence>MEVDHDAGVMRCPYCRREVLIPASQAPETAWPFGADGAAVPHITINTTRTLTQSPQAIRRRQVAALIIVVATFVAVGAVLFPIFSSILFDSSDEVDEVAVGATAQVKQLDTSYEATVRGIDCTRKAITKPDDPATDYEDSRTEKAKGKFCVVSFSVKNVGEKTDTYPYFDLKATNPTERELDENTTAEDYLNNTSSNALSEPIDPGKTVDRLLVFDVPADTTLAYLQICDGRFGESGKKVKFDS</sequence>
<keyword evidence="1" id="KW-0732">Signal</keyword>
<keyword evidence="2" id="KW-1133">Transmembrane helix</keyword>
<evidence type="ECO:0000259" key="3">
    <source>
        <dbReference type="Pfam" id="PF11611"/>
    </source>
</evidence>
<dbReference type="InterPro" id="IPR029050">
    <property type="entry name" value="Immunoprotect_excell_Ig-like"/>
</dbReference>